<dbReference type="PANTHER" id="PTHR36985:SF1">
    <property type="entry name" value="TRANSLOCATION AND ASSEMBLY MODULE SUBUNIT TAMB"/>
    <property type="match status" value="1"/>
</dbReference>
<feature type="domain" description="Translocation and assembly module TamB C-terminal" evidence="6">
    <location>
        <begin position="1073"/>
        <end position="1419"/>
    </location>
</feature>
<evidence type="ECO:0000256" key="4">
    <source>
        <dbReference type="ARBA" id="ARBA00023136"/>
    </source>
</evidence>
<comment type="caution">
    <text evidence="7">The sequence shown here is derived from an EMBL/GenBank/DDBJ whole genome shotgun (WGS) entry which is preliminary data.</text>
</comment>
<dbReference type="Proteomes" id="UP001241747">
    <property type="component" value="Unassembled WGS sequence"/>
</dbReference>
<dbReference type="Pfam" id="PF04357">
    <property type="entry name" value="TamB"/>
    <property type="match status" value="1"/>
</dbReference>
<evidence type="ECO:0000256" key="2">
    <source>
        <dbReference type="ARBA" id="ARBA00022692"/>
    </source>
</evidence>
<keyword evidence="8" id="KW-1185">Reference proteome</keyword>
<evidence type="ECO:0000259" key="6">
    <source>
        <dbReference type="Pfam" id="PF04357"/>
    </source>
</evidence>
<evidence type="ECO:0000256" key="5">
    <source>
        <dbReference type="SAM" id="MobiDB-lite"/>
    </source>
</evidence>
<name>A0ABU0LBS6_XANAG</name>
<dbReference type="PANTHER" id="PTHR36985">
    <property type="entry name" value="TRANSLOCATION AND ASSEMBLY MODULE SUBUNIT TAMB"/>
    <property type="match status" value="1"/>
</dbReference>
<dbReference type="EMBL" id="JAUSVY010000003">
    <property type="protein sequence ID" value="MDQ0504597.1"/>
    <property type="molecule type" value="Genomic_DNA"/>
</dbReference>
<sequence length="1421" mass="142689">MSSLLLRGLGYTLAGLLVILFALFALLQTGPGKGMLARVASSLASVAGLTVSVSDIRGGVPWDMSIGRIAVADAKGPVAEVEALRLAWHPLSLLSGVVNVEAVEARRIAVARLPDLPASEPAPAGGGGASFLMPVRLGRLAVDDISLGAPVLGHAAQLSLSASADLMAAGKGLSADFALDRKDAPGTVKGRVHYTPDTRVLDVDIAASEPAGGLVARAAGMDGLPPLDARLAGKGPIDAWDGKLAVSAGDVAQVAGAAGVRAVDGGHRITMALDADVAKLLPPAVAPLFEARTELAATAVVTAAGPVDVETLTVRATGFGFAAKGQVDPQGPRVDLAFSAVAGDAAGFAALAPGMGWTSVKLEGVAKGLLAAPTLSARLDAVGLSGAGYGADTVAAELKTSPDNGTLNIALDANAKGLIAADAKVKSALGETARITTTAVKPAGGDPALTGFSAELAALSARFEGTASAAAARGTFRLERLDLAAFGPLAGRPLAGTARLDADVTGADGFRQLTLKLSGGTEGIKTGIAAVDALFGATSRFAGTLTRAGQDAFAVDTLTLAATGLDLKADGTLSRRLADLKVDLSLDDLKRVEPRLSGRLEGSAAFSGSLDDLAVTARLAVPEGTAMGQAITGLALGVEAKGLTGLPSGRFTLDGRVAGKPATGGGAFALADLGAARLDDLDLAIGSVTARGSLARGADGLFGGQLAVAAGNLADLSALALTELAGRLDATVKLGTADGRQTVAVNASADNVRAAGQSVGSARINLTVADPAGQPVLDGTVALTNVEAGVSIPRANLQARGAGRGSALTLDAQVNGANVAAAAQVNYQDATSLIRLDRLSVARGGTTLATSAPANITIQGGEVTLDRLALANRGGSVAVSGRAGASLDLNLDVRALPLAVAELAAPGLGLNGTVSGTARVRGSADRPEGPYDIQVSRLSTPDLAKAGAGPFDIRSAGTLGGGRVTTRTTVAGTHLSNFAVTGSAPLGAGDLDLAVRGGVDLRIANASLAAMGSQLTGSAAIDATVRGTAAAPRAGGTVRISGGRYNDGVNGITLDRIEGVIAGTERSVTVNALTARTPNGGSLSARGSVGLDPAANFPGRIEVTMQNAGLVNSELIRLVTDGRIAVEGQFTNDPHVTGKVQIRAMDVNIAERMPGGVQAIRVKHVNDPRGRDAARAVPPPPRRERAGGGGGITLDLTVVAQNNIFVRGMGMEAELGGEIRVSGTSRAPATQGGFDMRRGRFDILGKRLNFTRGKITFTGSTDPDLDFIAETTANDITARILVTGPASQPEITFTSEPTLPQDEVLARLLFGRNAGSLTAAQSLQIAQTIAQFSGGGGVLDQMRRTLGVDSLDVGTNSAGTGGQVGLGRRINDRLYMGVRQGTTPSSSQVTVDMDVTKNIRLQGATGADGATSVGIGAQWDY</sequence>
<evidence type="ECO:0000313" key="7">
    <source>
        <dbReference type="EMBL" id="MDQ0504597.1"/>
    </source>
</evidence>
<evidence type="ECO:0000313" key="8">
    <source>
        <dbReference type="Proteomes" id="UP001241747"/>
    </source>
</evidence>
<comment type="subcellular location">
    <subcellularLocation>
        <location evidence="1">Membrane</location>
        <topology evidence="1">Single-pass membrane protein</topology>
    </subcellularLocation>
</comment>
<keyword evidence="4" id="KW-0472">Membrane</keyword>
<dbReference type="InterPro" id="IPR007452">
    <property type="entry name" value="TamB_C"/>
</dbReference>
<evidence type="ECO:0000256" key="1">
    <source>
        <dbReference type="ARBA" id="ARBA00004167"/>
    </source>
</evidence>
<gene>
    <name evidence="7" type="ORF">QOZ94_001379</name>
</gene>
<reference evidence="7 8" key="1">
    <citation type="submission" date="2023-07" db="EMBL/GenBank/DDBJ databases">
        <title>Genomic Encyclopedia of Type Strains, Phase IV (KMG-IV): sequencing the most valuable type-strain genomes for metagenomic binning, comparative biology and taxonomic classification.</title>
        <authorList>
            <person name="Goeker M."/>
        </authorList>
    </citation>
    <scope>NUCLEOTIDE SEQUENCE [LARGE SCALE GENOMIC DNA]</scope>
    <source>
        <strain evidence="7 8">DSM 3770</strain>
    </source>
</reference>
<evidence type="ECO:0000256" key="3">
    <source>
        <dbReference type="ARBA" id="ARBA00022989"/>
    </source>
</evidence>
<proteinExistence type="predicted"/>
<organism evidence="7 8">
    <name type="scientific">Xanthobacter agilis</name>
    <dbReference type="NCBI Taxonomy" id="47492"/>
    <lineage>
        <taxon>Bacteria</taxon>
        <taxon>Pseudomonadati</taxon>
        <taxon>Pseudomonadota</taxon>
        <taxon>Alphaproteobacteria</taxon>
        <taxon>Hyphomicrobiales</taxon>
        <taxon>Xanthobacteraceae</taxon>
        <taxon>Xanthobacter</taxon>
    </lineage>
</organism>
<accession>A0ABU0LBS6</accession>
<protein>
    <submittedName>
        <fullName evidence="7">Translocation and assembly module TamB</fullName>
    </submittedName>
</protein>
<keyword evidence="2" id="KW-0812">Transmembrane</keyword>
<feature type="region of interest" description="Disordered" evidence="5">
    <location>
        <begin position="1168"/>
        <end position="1190"/>
    </location>
</feature>
<keyword evidence="3" id="KW-1133">Transmembrane helix</keyword>
<dbReference type="RefSeq" id="WP_237347160.1">
    <property type="nucleotide sequence ID" value="NZ_JABWGX010000029.1"/>
</dbReference>